<dbReference type="AlphaFoldDB" id="A0A364NC79"/>
<dbReference type="Proteomes" id="UP000249619">
    <property type="component" value="Unassembled WGS sequence"/>
</dbReference>
<accession>A0A364NC79</accession>
<sequence length="137" mass="15115">MSLVGLPPELFGAIINNLAPTIMFSEPLRLHTVCMRKRYVKDLTRALVTGNKAATVFMLEEGHMPIGRLTESRKREQNVQCMLAAAAGVECLEAVQHYICHGAPAMQRWSHGVFGFSRSTVAAGCNSHSEVRAYLLE</sequence>
<evidence type="ECO:0000313" key="2">
    <source>
        <dbReference type="Proteomes" id="UP000249619"/>
    </source>
</evidence>
<organism evidence="1 2">
    <name type="scientific">Stemphylium lycopersici</name>
    <name type="common">Tomato gray leaf spot disease fungus</name>
    <name type="synonym">Thyrospora lycopersici</name>
    <dbReference type="NCBI Taxonomy" id="183478"/>
    <lineage>
        <taxon>Eukaryota</taxon>
        <taxon>Fungi</taxon>
        <taxon>Dikarya</taxon>
        <taxon>Ascomycota</taxon>
        <taxon>Pezizomycotina</taxon>
        <taxon>Dothideomycetes</taxon>
        <taxon>Pleosporomycetidae</taxon>
        <taxon>Pleosporales</taxon>
        <taxon>Pleosporineae</taxon>
        <taxon>Pleosporaceae</taxon>
        <taxon>Stemphylium</taxon>
    </lineage>
</organism>
<keyword evidence="2" id="KW-1185">Reference proteome</keyword>
<dbReference type="EMBL" id="QGDH01000017">
    <property type="protein sequence ID" value="RAR14862.1"/>
    <property type="molecule type" value="Genomic_DNA"/>
</dbReference>
<name>A0A364NC79_STELY</name>
<protein>
    <recommendedName>
        <fullName evidence="3">F-box domain-containing protein</fullName>
    </recommendedName>
</protein>
<evidence type="ECO:0000313" key="1">
    <source>
        <dbReference type="EMBL" id="RAR14862.1"/>
    </source>
</evidence>
<proteinExistence type="predicted"/>
<gene>
    <name evidence="1" type="ORF">DDE83_001700</name>
</gene>
<comment type="caution">
    <text evidence="1">The sequence shown here is derived from an EMBL/GenBank/DDBJ whole genome shotgun (WGS) entry which is preliminary data.</text>
</comment>
<reference evidence="2" key="1">
    <citation type="submission" date="2018-05" db="EMBL/GenBank/DDBJ databases">
        <title>Draft genome sequence of Stemphylium lycopersici strain CIDEFI 213.</title>
        <authorList>
            <person name="Medina R."/>
            <person name="Franco M.E.E."/>
            <person name="Lucentini C.G."/>
            <person name="Saparrat M.C.N."/>
            <person name="Balatti P.A."/>
        </authorList>
    </citation>
    <scope>NUCLEOTIDE SEQUENCE [LARGE SCALE GENOMIC DNA]</scope>
    <source>
        <strain evidence="2">CIDEFI 213</strain>
    </source>
</reference>
<evidence type="ECO:0008006" key="3">
    <source>
        <dbReference type="Google" id="ProtNLM"/>
    </source>
</evidence>